<dbReference type="SUPFAM" id="SSF47384">
    <property type="entry name" value="Homodimeric domain of signal transducing histidine kinase"/>
    <property type="match status" value="1"/>
</dbReference>
<dbReference type="SUPFAM" id="SSF52172">
    <property type="entry name" value="CheY-like"/>
    <property type="match status" value="1"/>
</dbReference>
<dbReference type="PROSITE" id="PS50110">
    <property type="entry name" value="RESPONSE_REGULATORY"/>
    <property type="match status" value="1"/>
</dbReference>
<gene>
    <name evidence="16" type="ORF">GCM10017083_48210</name>
</gene>
<proteinExistence type="predicted"/>
<dbReference type="CDD" id="cd00130">
    <property type="entry name" value="PAS"/>
    <property type="match status" value="2"/>
</dbReference>
<feature type="modified residue" description="4-aspartylphosphate" evidence="11">
    <location>
        <position position="568"/>
    </location>
</feature>
<dbReference type="Proteomes" id="UP000630353">
    <property type="component" value="Unassembled WGS sequence"/>
</dbReference>
<keyword evidence="5" id="KW-0547">Nucleotide-binding</keyword>
<keyword evidence="17" id="KW-1185">Reference proteome</keyword>
<dbReference type="InterPro" id="IPR035965">
    <property type="entry name" value="PAS-like_dom_sf"/>
</dbReference>
<dbReference type="PROSITE" id="PS50112">
    <property type="entry name" value="PAS"/>
    <property type="match status" value="2"/>
</dbReference>
<evidence type="ECO:0000256" key="10">
    <source>
        <dbReference type="ARBA" id="ARBA00070616"/>
    </source>
</evidence>
<sequence>MNRDIEIRLEIASEKLREYAHALDYVPAFVRAPDGTILIWTSAIAAVFGWSEAEAVGRKFYELLRTVFPAPLETIEAELFAVGEWKGEMVHRHRDGRRITVESQWAVHRDPQGKPVSILQFVRDVTEAKRAQSMIEEREARLRSVLDTAPDAIITIDGQGIVQSFSHAAERLFGYAAGEVIGRNINLLMPSPHAEAHDGYLERYLRTGEKRIIGIGRTVQARRRDGGIFPIELAVGEVVLPEGRVFTGFIRDISARQSMEEELRQAHKMEAVGQLTGGVAHDFNNLLTVISGNLELLERRLVDDDDRDILREAQEAADLGAQLASRLLAFGRRQPLNPKPIDLNAMVVSMVDLLRRTLGETVRISTRLGEAVPVIMVDPGQVENALLNLSINARDAMPDGGTVTIETGLVTASDETGEIVPGTYVKLTVSDTGVGMPPEVRQRAFEPFFTTKGPGAGSGLGLSMVYGFAKQSGGHVDLHSQPGKGTAIGIYLPVREEDLVAADVPGDAAGATAERGRAVLVVEDDPRVRRVAVRRLHALGYRVLEADSGPAALTVLGGDQPVDILFSDVVMAGGMSGFALATRALEARPDLQVVLTSGYTDPAMIREGQMPAGARWLAKPYTLQDLEEVLRPVVC</sequence>
<evidence type="ECO:0000313" key="17">
    <source>
        <dbReference type="Proteomes" id="UP000630353"/>
    </source>
</evidence>
<name>A0A918XWX0_9PROT</name>
<evidence type="ECO:0000259" key="15">
    <source>
        <dbReference type="PROSITE" id="PS50113"/>
    </source>
</evidence>
<dbReference type="InterPro" id="IPR003594">
    <property type="entry name" value="HATPase_dom"/>
</dbReference>
<feature type="domain" description="PAS" evidence="14">
    <location>
        <begin position="138"/>
        <end position="208"/>
    </location>
</feature>
<organism evidence="16 17">
    <name type="scientific">Thalassobaculum fulvum</name>
    <dbReference type="NCBI Taxonomy" id="1633335"/>
    <lineage>
        <taxon>Bacteria</taxon>
        <taxon>Pseudomonadati</taxon>
        <taxon>Pseudomonadota</taxon>
        <taxon>Alphaproteobacteria</taxon>
        <taxon>Rhodospirillales</taxon>
        <taxon>Thalassobaculaceae</taxon>
        <taxon>Thalassobaculum</taxon>
    </lineage>
</organism>
<dbReference type="SUPFAM" id="SSF55785">
    <property type="entry name" value="PYP-like sensor domain (PAS domain)"/>
    <property type="match status" value="2"/>
</dbReference>
<evidence type="ECO:0000256" key="3">
    <source>
        <dbReference type="ARBA" id="ARBA00022553"/>
    </source>
</evidence>
<evidence type="ECO:0000256" key="7">
    <source>
        <dbReference type="ARBA" id="ARBA00022840"/>
    </source>
</evidence>
<keyword evidence="3 11" id="KW-0597">Phosphoprotein</keyword>
<dbReference type="EMBL" id="BMZS01000012">
    <property type="protein sequence ID" value="GHD61160.1"/>
    <property type="molecule type" value="Genomic_DNA"/>
</dbReference>
<dbReference type="Pfam" id="PF00512">
    <property type="entry name" value="HisKA"/>
    <property type="match status" value="1"/>
</dbReference>
<dbReference type="PROSITE" id="PS50113">
    <property type="entry name" value="PAC"/>
    <property type="match status" value="2"/>
</dbReference>
<dbReference type="InterPro" id="IPR001610">
    <property type="entry name" value="PAC"/>
</dbReference>
<evidence type="ECO:0000256" key="5">
    <source>
        <dbReference type="ARBA" id="ARBA00022741"/>
    </source>
</evidence>
<dbReference type="PRINTS" id="PR00344">
    <property type="entry name" value="BCTRLSENSOR"/>
</dbReference>
<dbReference type="SMART" id="SM00387">
    <property type="entry name" value="HATPase_c"/>
    <property type="match status" value="1"/>
</dbReference>
<evidence type="ECO:0000256" key="9">
    <source>
        <dbReference type="ARBA" id="ARBA00059827"/>
    </source>
</evidence>
<evidence type="ECO:0000256" key="8">
    <source>
        <dbReference type="ARBA" id="ARBA00023012"/>
    </source>
</evidence>
<dbReference type="SUPFAM" id="SSF55874">
    <property type="entry name" value="ATPase domain of HSP90 chaperone/DNA topoisomerase II/histidine kinase"/>
    <property type="match status" value="1"/>
</dbReference>
<keyword evidence="8" id="KW-0902">Two-component regulatory system</keyword>
<comment type="function">
    <text evidence="9">Putative oxygen sensor; modulates the activity of FixJ, a transcriptional activator of nitrogen fixation fixK gene. FixL probably acts as a kinase that phosphorylates FixJ.</text>
</comment>
<dbReference type="PANTHER" id="PTHR43065">
    <property type="entry name" value="SENSOR HISTIDINE KINASE"/>
    <property type="match status" value="1"/>
</dbReference>
<dbReference type="InterPro" id="IPR004358">
    <property type="entry name" value="Sig_transdc_His_kin-like_C"/>
</dbReference>
<dbReference type="FunFam" id="3.30.450.20:FF:000060">
    <property type="entry name" value="Sensor protein FixL"/>
    <property type="match status" value="1"/>
</dbReference>
<dbReference type="Gene3D" id="3.30.450.20">
    <property type="entry name" value="PAS domain"/>
    <property type="match status" value="2"/>
</dbReference>
<keyword evidence="7" id="KW-0067">ATP-binding</keyword>
<dbReference type="PANTHER" id="PTHR43065:SF49">
    <property type="entry name" value="HISTIDINE KINASE"/>
    <property type="match status" value="1"/>
</dbReference>
<feature type="domain" description="PAS" evidence="14">
    <location>
        <begin position="15"/>
        <end position="79"/>
    </location>
</feature>
<dbReference type="InterPro" id="IPR000014">
    <property type="entry name" value="PAS"/>
</dbReference>
<dbReference type="Gene3D" id="1.10.287.130">
    <property type="match status" value="1"/>
</dbReference>
<dbReference type="InterPro" id="IPR013767">
    <property type="entry name" value="PAS_fold"/>
</dbReference>
<evidence type="ECO:0000259" key="13">
    <source>
        <dbReference type="PROSITE" id="PS50110"/>
    </source>
</evidence>
<evidence type="ECO:0000256" key="2">
    <source>
        <dbReference type="ARBA" id="ARBA00012438"/>
    </source>
</evidence>
<dbReference type="PROSITE" id="PS50109">
    <property type="entry name" value="HIS_KIN"/>
    <property type="match status" value="1"/>
</dbReference>
<evidence type="ECO:0000256" key="11">
    <source>
        <dbReference type="PROSITE-ProRule" id="PRU00169"/>
    </source>
</evidence>
<dbReference type="Pfam" id="PF02518">
    <property type="entry name" value="HATPase_c"/>
    <property type="match status" value="1"/>
</dbReference>
<dbReference type="EC" id="2.7.13.3" evidence="2"/>
<dbReference type="Gene3D" id="3.30.565.10">
    <property type="entry name" value="Histidine kinase-like ATPase, C-terminal domain"/>
    <property type="match status" value="1"/>
</dbReference>
<evidence type="ECO:0000259" key="12">
    <source>
        <dbReference type="PROSITE" id="PS50109"/>
    </source>
</evidence>
<feature type="domain" description="PAC" evidence="15">
    <location>
        <begin position="206"/>
        <end position="265"/>
    </location>
</feature>
<keyword evidence="4" id="KW-0808">Transferase</keyword>
<dbReference type="GO" id="GO:0005524">
    <property type="term" value="F:ATP binding"/>
    <property type="evidence" value="ECO:0007669"/>
    <property type="project" value="UniProtKB-KW"/>
</dbReference>
<dbReference type="InterPro" id="IPR011006">
    <property type="entry name" value="CheY-like_superfamily"/>
</dbReference>
<dbReference type="InterPro" id="IPR003661">
    <property type="entry name" value="HisK_dim/P_dom"/>
</dbReference>
<evidence type="ECO:0000313" key="16">
    <source>
        <dbReference type="EMBL" id="GHD61160.1"/>
    </source>
</evidence>
<dbReference type="RefSeq" id="WP_189994504.1">
    <property type="nucleotide sequence ID" value="NZ_BMZS01000012.1"/>
</dbReference>
<dbReference type="SMART" id="SM00448">
    <property type="entry name" value="REC"/>
    <property type="match status" value="1"/>
</dbReference>
<dbReference type="InterPro" id="IPR005467">
    <property type="entry name" value="His_kinase_dom"/>
</dbReference>
<comment type="catalytic activity">
    <reaction evidence="1">
        <text>ATP + protein L-histidine = ADP + protein N-phospho-L-histidine.</text>
        <dbReference type="EC" id="2.7.13.3"/>
    </reaction>
</comment>
<dbReference type="Gene3D" id="3.40.50.2300">
    <property type="match status" value="1"/>
</dbReference>
<dbReference type="InterPro" id="IPR036097">
    <property type="entry name" value="HisK_dim/P_sf"/>
</dbReference>
<dbReference type="GO" id="GO:0000155">
    <property type="term" value="F:phosphorelay sensor kinase activity"/>
    <property type="evidence" value="ECO:0007669"/>
    <property type="project" value="InterPro"/>
</dbReference>
<dbReference type="InterPro" id="IPR036890">
    <property type="entry name" value="HATPase_C_sf"/>
</dbReference>
<comment type="caution">
    <text evidence="16">The sequence shown here is derived from an EMBL/GenBank/DDBJ whole genome shotgun (WGS) entry which is preliminary data.</text>
</comment>
<evidence type="ECO:0000256" key="1">
    <source>
        <dbReference type="ARBA" id="ARBA00000085"/>
    </source>
</evidence>
<dbReference type="SMART" id="SM00086">
    <property type="entry name" value="PAC"/>
    <property type="match status" value="2"/>
</dbReference>
<evidence type="ECO:0000256" key="4">
    <source>
        <dbReference type="ARBA" id="ARBA00022679"/>
    </source>
</evidence>
<protein>
    <recommendedName>
        <fullName evidence="10">Sensor protein FixL</fullName>
        <ecNumber evidence="2">2.7.13.3</ecNumber>
    </recommendedName>
</protein>
<dbReference type="InterPro" id="IPR000700">
    <property type="entry name" value="PAS-assoc_C"/>
</dbReference>
<reference evidence="16" key="2">
    <citation type="submission" date="2020-09" db="EMBL/GenBank/DDBJ databases">
        <authorList>
            <person name="Sun Q."/>
            <person name="Kim S."/>
        </authorList>
    </citation>
    <scope>NUCLEOTIDE SEQUENCE</scope>
    <source>
        <strain evidence="16">KCTC 42651</strain>
    </source>
</reference>
<accession>A0A918XWX0</accession>
<feature type="domain" description="Histidine kinase" evidence="12">
    <location>
        <begin position="278"/>
        <end position="496"/>
    </location>
</feature>
<reference evidence="16" key="1">
    <citation type="journal article" date="2014" name="Int. J. Syst. Evol. Microbiol.">
        <title>Complete genome sequence of Corynebacterium casei LMG S-19264T (=DSM 44701T), isolated from a smear-ripened cheese.</title>
        <authorList>
            <consortium name="US DOE Joint Genome Institute (JGI-PGF)"/>
            <person name="Walter F."/>
            <person name="Albersmeier A."/>
            <person name="Kalinowski J."/>
            <person name="Ruckert C."/>
        </authorList>
    </citation>
    <scope>NUCLEOTIDE SEQUENCE</scope>
    <source>
        <strain evidence="16">KCTC 42651</strain>
    </source>
</reference>
<dbReference type="NCBIfam" id="TIGR00229">
    <property type="entry name" value="sensory_box"/>
    <property type="match status" value="2"/>
</dbReference>
<evidence type="ECO:0000259" key="14">
    <source>
        <dbReference type="PROSITE" id="PS50112"/>
    </source>
</evidence>
<dbReference type="Pfam" id="PF00989">
    <property type="entry name" value="PAS"/>
    <property type="match status" value="2"/>
</dbReference>
<dbReference type="Pfam" id="PF00072">
    <property type="entry name" value="Response_reg"/>
    <property type="match status" value="1"/>
</dbReference>
<feature type="domain" description="Response regulatory" evidence="13">
    <location>
        <begin position="518"/>
        <end position="634"/>
    </location>
</feature>
<evidence type="ECO:0000256" key="6">
    <source>
        <dbReference type="ARBA" id="ARBA00022777"/>
    </source>
</evidence>
<feature type="domain" description="PAC" evidence="15">
    <location>
        <begin position="83"/>
        <end position="137"/>
    </location>
</feature>
<dbReference type="AlphaFoldDB" id="A0A918XWX0"/>
<keyword evidence="6 16" id="KW-0418">Kinase</keyword>
<dbReference type="GO" id="GO:0006355">
    <property type="term" value="P:regulation of DNA-templated transcription"/>
    <property type="evidence" value="ECO:0007669"/>
    <property type="project" value="InterPro"/>
</dbReference>
<dbReference type="SMART" id="SM00388">
    <property type="entry name" value="HisKA"/>
    <property type="match status" value="1"/>
</dbReference>
<dbReference type="SMART" id="SM00091">
    <property type="entry name" value="PAS"/>
    <property type="match status" value="2"/>
</dbReference>
<dbReference type="CDD" id="cd00082">
    <property type="entry name" value="HisKA"/>
    <property type="match status" value="1"/>
</dbReference>
<dbReference type="InterPro" id="IPR001789">
    <property type="entry name" value="Sig_transdc_resp-reg_receiver"/>
</dbReference>